<name>A0A1I8NHP0_MUSDO</name>
<dbReference type="EnsemblMetazoa" id="MDOA015254-RA">
    <property type="protein sequence ID" value="MDOA015254-PA"/>
    <property type="gene ID" value="MDOA015254"/>
</dbReference>
<dbReference type="AlphaFoldDB" id="A0A1I8NHP0"/>
<dbReference type="VEuPathDB" id="VectorBase:MDOA015254"/>
<feature type="region of interest" description="Disordered" evidence="1">
    <location>
        <begin position="357"/>
        <end position="379"/>
    </location>
</feature>
<dbReference type="KEGG" id="mde:101887627"/>
<dbReference type="OrthoDB" id="8010088at2759"/>
<dbReference type="VEuPathDB" id="VectorBase:MDOMA2_003701"/>
<sequence>MAINFEELPHEIDVSAANPVRTTRTVLEEINARQHLLLERSVKCKNIPPFYEKPKKQPPRYTYKYFCVCPRYNPQYPCQHSGNVVVDRDVLTPREHIVYLSTPRPNHAAPRRMPRFYQKKFILPNCTARINRLASPDLKRVSETFANFRHILSKRHRSALKEHLQQKPKVEYTSIATALEWMAEERRLKKVAKRMERLRCQKISRQILRKQRTQIKKIICVLFEEMREFLLNDQFIMDDGSPLVEVIFETLREFTDREFFVTNNLKEYQKILSLNLAVWINKFISNLNIHIAESPQQQYEQQQQQQMAPPMSDGILHEMPQSFLPLADCISYASSSETNSIDERQACSKIKQQANKAMELKKSNENIETPNDFGPKETP</sequence>
<protein>
    <recommendedName>
        <fullName evidence="3">SWIM-type domain-containing protein</fullName>
    </recommendedName>
</protein>
<reference evidence="2" key="1">
    <citation type="submission" date="2020-05" db="UniProtKB">
        <authorList>
            <consortium name="EnsemblMetazoa"/>
        </authorList>
    </citation>
    <scope>IDENTIFICATION</scope>
    <source>
        <strain evidence="2">Aabys</strain>
    </source>
</reference>
<accession>A0A1I8NHP0</accession>
<dbReference type="RefSeq" id="XP_005182476.2">
    <property type="nucleotide sequence ID" value="XM_005182419.3"/>
</dbReference>
<gene>
    <name evidence="2" type="primary">101887627</name>
</gene>
<evidence type="ECO:0000313" key="2">
    <source>
        <dbReference type="EnsemblMetazoa" id="MDOA015254-PA"/>
    </source>
</evidence>
<evidence type="ECO:0008006" key="3">
    <source>
        <dbReference type="Google" id="ProtNLM"/>
    </source>
</evidence>
<dbReference type="eggNOG" id="ENOG502TC9W">
    <property type="taxonomic scope" value="Eukaryota"/>
</dbReference>
<organism evidence="2">
    <name type="scientific">Musca domestica</name>
    <name type="common">House fly</name>
    <dbReference type="NCBI Taxonomy" id="7370"/>
    <lineage>
        <taxon>Eukaryota</taxon>
        <taxon>Metazoa</taxon>
        <taxon>Ecdysozoa</taxon>
        <taxon>Arthropoda</taxon>
        <taxon>Hexapoda</taxon>
        <taxon>Insecta</taxon>
        <taxon>Pterygota</taxon>
        <taxon>Neoptera</taxon>
        <taxon>Endopterygota</taxon>
        <taxon>Diptera</taxon>
        <taxon>Brachycera</taxon>
        <taxon>Muscomorpha</taxon>
        <taxon>Muscoidea</taxon>
        <taxon>Muscidae</taxon>
        <taxon>Musca</taxon>
    </lineage>
</organism>
<evidence type="ECO:0000256" key="1">
    <source>
        <dbReference type="SAM" id="MobiDB-lite"/>
    </source>
</evidence>
<proteinExistence type="predicted"/>